<evidence type="ECO:0000256" key="13">
    <source>
        <dbReference type="RuleBase" id="RU004008"/>
    </source>
</evidence>
<protein>
    <recommendedName>
        <fullName evidence="9 10">Large ribosomal subunit protein uL22</fullName>
    </recommendedName>
</protein>
<gene>
    <name evidence="10" type="primary">rplV</name>
    <name evidence="14" type="ORF">A3H38_00810</name>
</gene>
<keyword evidence="7 10" id="KW-0687">Ribonucleoprotein</keyword>
<comment type="function">
    <text evidence="8">This protein binds specifically to 23S rRNA; its binding is stimulated by other ribosomal proteins, e.g. L4, L17, and L20. It is important during the early stages of 50S assembly. It makes multiple contacts with different domains of the 23S rRNA in the assembled 50S subunit and ribosome.</text>
</comment>
<evidence type="ECO:0000256" key="9">
    <source>
        <dbReference type="ARBA" id="ARBA00035207"/>
    </source>
</evidence>
<comment type="subunit">
    <text evidence="3 10 12">Part of the 50S ribosomal subunit.</text>
</comment>
<comment type="similarity">
    <text evidence="2 10 11">Belongs to the universal ribosomal protein uL22 family.</text>
</comment>
<dbReference type="InterPro" id="IPR036394">
    <property type="entry name" value="Ribosomal_uL22_sf"/>
</dbReference>
<evidence type="ECO:0000313" key="14">
    <source>
        <dbReference type="EMBL" id="OGC03270.1"/>
    </source>
</evidence>
<keyword evidence="4 10" id="KW-0699">rRNA-binding</keyword>
<keyword evidence="6 10" id="KW-0689">Ribosomal protein</keyword>
<comment type="function">
    <text evidence="10 13">This protein binds specifically to 23S rRNA; its binding is stimulated by other ribosomal proteins, e.g., L4, L17, and L20. It is important during the early stages of 50S assembly. It makes multiple contacts with different domains of the 23S rRNA in the assembled 50S subunit and ribosome.</text>
</comment>
<evidence type="ECO:0000256" key="2">
    <source>
        <dbReference type="ARBA" id="ARBA00009451"/>
    </source>
</evidence>
<comment type="function">
    <text evidence="1 10">The globular domain of the protein is located near the polypeptide exit tunnel on the outside of the subunit, while an extended beta-hairpin is found that lines the wall of the exit tunnel in the center of the 70S ribosome.</text>
</comment>
<dbReference type="SUPFAM" id="SSF54843">
    <property type="entry name" value="Ribosomal protein L22"/>
    <property type="match status" value="1"/>
</dbReference>
<dbReference type="PANTHER" id="PTHR13501">
    <property type="entry name" value="CHLOROPLAST 50S RIBOSOMAL PROTEIN L22-RELATED"/>
    <property type="match status" value="1"/>
</dbReference>
<dbReference type="GO" id="GO:0022625">
    <property type="term" value="C:cytosolic large ribosomal subunit"/>
    <property type="evidence" value="ECO:0007669"/>
    <property type="project" value="TreeGrafter"/>
</dbReference>
<evidence type="ECO:0000256" key="1">
    <source>
        <dbReference type="ARBA" id="ARBA00003478"/>
    </source>
</evidence>
<evidence type="ECO:0000256" key="4">
    <source>
        <dbReference type="ARBA" id="ARBA00022730"/>
    </source>
</evidence>
<comment type="caution">
    <text evidence="14">The sequence shown here is derived from an EMBL/GenBank/DDBJ whole genome shotgun (WGS) entry which is preliminary data.</text>
</comment>
<dbReference type="PROSITE" id="PS00464">
    <property type="entry name" value="RIBOSOMAL_L22"/>
    <property type="match status" value="1"/>
</dbReference>
<dbReference type="InterPro" id="IPR005727">
    <property type="entry name" value="Ribosomal_uL22_bac/chlpt-type"/>
</dbReference>
<dbReference type="CDD" id="cd00336">
    <property type="entry name" value="Ribosomal_L22"/>
    <property type="match status" value="1"/>
</dbReference>
<dbReference type="Pfam" id="PF00237">
    <property type="entry name" value="Ribosomal_L22"/>
    <property type="match status" value="1"/>
</dbReference>
<evidence type="ECO:0000256" key="10">
    <source>
        <dbReference type="HAMAP-Rule" id="MF_01331"/>
    </source>
</evidence>
<evidence type="ECO:0000256" key="5">
    <source>
        <dbReference type="ARBA" id="ARBA00022884"/>
    </source>
</evidence>
<evidence type="ECO:0000256" key="12">
    <source>
        <dbReference type="RuleBase" id="RU004006"/>
    </source>
</evidence>
<evidence type="ECO:0000256" key="7">
    <source>
        <dbReference type="ARBA" id="ARBA00023274"/>
    </source>
</evidence>
<dbReference type="GO" id="GO:0019843">
    <property type="term" value="F:rRNA binding"/>
    <property type="evidence" value="ECO:0007669"/>
    <property type="project" value="UniProtKB-UniRule"/>
</dbReference>
<dbReference type="InterPro" id="IPR018260">
    <property type="entry name" value="Ribosomal_uL22_CS"/>
</dbReference>
<dbReference type="EMBL" id="METP01000058">
    <property type="protein sequence ID" value="OGC03270.1"/>
    <property type="molecule type" value="Genomic_DNA"/>
</dbReference>
<dbReference type="GO" id="GO:0006412">
    <property type="term" value="P:translation"/>
    <property type="evidence" value="ECO:0007669"/>
    <property type="project" value="UniProtKB-UniRule"/>
</dbReference>
<proteinExistence type="inferred from homology"/>
<keyword evidence="5 10" id="KW-0694">RNA-binding</keyword>
<dbReference type="PANTHER" id="PTHR13501:SF8">
    <property type="entry name" value="LARGE RIBOSOMAL SUBUNIT PROTEIN UL22M"/>
    <property type="match status" value="1"/>
</dbReference>
<sequence>MTIVKAQVKWVRIGPRKLGLVMEMIRGKNALEALQVLRLMPQKGARILIKVIESAVANAKNNYKLDQESLIVSEIYANKGVTMKRWRARAKGRAFPILKKTSHVTVCVSAKENKQSNVKEEA</sequence>
<dbReference type="InterPro" id="IPR047867">
    <property type="entry name" value="Ribosomal_uL22_bac/org-type"/>
</dbReference>
<dbReference type="Gene3D" id="3.90.470.10">
    <property type="entry name" value="Ribosomal protein L22/L17"/>
    <property type="match status" value="1"/>
</dbReference>
<dbReference type="NCBIfam" id="TIGR01044">
    <property type="entry name" value="rplV_bact"/>
    <property type="match status" value="1"/>
</dbReference>
<dbReference type="HAMAP" id="MF_01331_B">
    <property type="entry name" value="Ribosomal_uL22_B"/>
    <property type="match status" value="1"/>
</dbReference>
<organism evidence="14 15">
    <name type="scientific">candidate division WOR-1 bacterium RIFCSPLOWO2_02_FULL_46_20</name>
    <dbReference type="NCBI Taxonomy" id="1802567"/>
    <lineage>
        <taxon>Bacteria</taxon>
        <taxon>Bacillati</taxon>
        <taxon>Saganbacteria</taxon>
    </lineage>
</organism>
<evidence type="ECO:0000256" key="11">
    <source>
        <dbReference type="RuleBase" id="RU004005"/>
    </source>
</evidence>
<accession>A0A1F4R569</accession>
<evidence type="ECO:0000313" key="15">
    <source>
        <dbReference type="Proteomes" id="UP000176938"/>
    </source>
</evidence>
<evidence type="ECO:0000256" key="8">
    <source>
        <dbReference type="ARBA" id="ARBA00025084"/>
    </source>
</evidence>
<name>A0A1F4R569_UNCSA</name>
<evidence type="ECO:0000256" key="3">
    <source>
        <dbReference type="ARBA" id="ARBA00011838"/>
    </source>
</evidence>
<dbReference type="InterPro" id="IPR001063">
    <property type="entry name" value="Ribosomal_uL22"/>
</dbReference>
<evidence type="ECO:0000256" key="6">
    <source>
        <dbReference type="ARBA" id="ARBA00022980"/>
    </source>
</evidence>
<dbReference type="AlphaFoldDB" id="A0A1F4R569"/>
<dbReference type="GO" id="GO:0003735">
    <property type="term" value="F:structural constituent of ribosome"/>
    <property type="evidence" value="ECO:0007669"/>
    <property type="project" value="InterPro"/>
</dbReference>
<dbReference type="Proteomes" id="UP000176938">
    <property type="component" value="Unassembled WGS sequence"/>
</dbReference>
<reference evidence="14 15" key="1">
    <citation type="journal article" date="2016" name="Nat. Commun.">
        <title>Thousands of microbial genomes shed light on interconnected biogeochemical processes in an aquifer system.</title>
        <authorList>
            <person name="Anantharaman K."/>
            <person name="Brown C.T."/>
            <person name="Hug L.A."/>
            <person name="Sharon I."/>
            <person name="Castelle C.J."/>
            <person name="Probst A.J."/>
            <person name="Thomas B.C."/>
            <person name="Singh A."/>
            <person name="Wilkins M.J."/>
            <person name="Karaoz U."/>
            <person name="Brodie E.L."/>
            <person name="Williams K.H."/>
            <person name="Hubbard S.S."/>
            <person name="Banfield J.F."/>
        </authorList>
    </citation>
    <scope>NUCLEOTIDE SEQUENCE [LARGE SCALE GENOMIC DNA]</scope>
</reference>